<feature type="domain" description="PB1-like" evidence="2">
    <location>
        <begin position="1"/>
        <end position="99"/>
    </location>
</feature>
<protein>
    <recommendedName>
        <fullName evidence="2">PB1-like domain-containing protein</fullName>
    </recommendedName>
</protein>
<evidence type="ECO:0000313" key="3">
    <source>
        <dbReference type="EMBL" id="WVZ07795.1"/>
    </source>
</evidence>
<dbReference type="PANTHER" id="PTHR31973:SF187">
    <property type="entry name" value="MUTATOR TRANSPOSASE MUDRA PROTEIN"/>
    <property type="match status" value="1"/>
</dbReference>
<dbReference type="InterPro" id="IPR058594">
    <property type="entry name" value="PB1-like_dom_pln"/>
</dbReference>
<reference evidence="3 4" key="1">
    <citation type="journal article" date="2023" name="Life. Sci Alliance">
        <title>Evolutionary insights into 3D genome organization and epigenetic landscape of Vigna mungo.</title>
        <authorList>
            <person name="Junaid A."/>
            <person name="Singh B."/>
            <person name="Bhatia S."/>
        </authorList>
    </citation>
    <scope>NUCLEOTIDE SEQUENCE [LARGE SCALE GENOMIC DNA]</scope>
    <source>
        <strain evidence="3">Urdbean</strain>
    </source>
</reference>
<organism evidence="3 4">
    <name type="scientific">Vigna mungo</name>
    <name type="common">Black gram</name>
    <name type="synonym">Phaseolus mungo</name>
    <dbReference type="NCBI Taxonomy" id="3915"/>
    <lineage>
        <taxon>Eukaryota</taxon>
        <taxon>Viridiplantae</taxon>
        <taxon>Streptophyta</taxon>
        <taxon>Embryophyta</taxon>
        <taxon>Tracheophyta</taxon>
        <taxon>Spermatophyta</taxon>
        <taxon>Magnoliopsida</taxon>
        <taxon>eudicotyledons</taxon>
        <taxon>Gunneridae</taxon>
        <taxon>Pentapetalae</taxon>
        <taxon>rosids</taxon>
        <taxon>fabids</taxon>
        <taxon>Fabales</taxon>
        <taxon>Fabaceae</taxon>
        <taxon>Papilionoideae</taxon>
        <taxon>50 kb inversion clade</taxon>
        <taxon>NPAAA clade</taxon>
        <taxon>indigoferoid/millettioid clade</taxon>
        <taxon>Phaseoleae</taxon>
        <taxon>Vigna</taxon>
    </lineage>
</organism>
<gene>
    <name evidence="3" type="ORF">V8G54_021141</name>
</gene>
<feature type="compositionally biased region" description="Polar residues" evidence="1">
    <location>
        <begin position="717"/>
        <end position="732"/>
    </location>
</feature>
<feature type="region of interest" description="Disordered" evidence="1">
    <location>
        <begin position="706"/>
        <end position="732"/>
    </location>
</feature>
<keyword evidence="4" id="KW-1185">Reference proteome</keyword>
<accession>A0AAQ3NF14</accession>
<dbReference type="EMBL" id="CP144695">
    <property type="protein sequence ID" value="WVZ07795.1"/>
    <property type="molecule type" value="Genomic_DNA"/>
</dbReference>
<evidence type="ECO:0000313" key="4">
    <source>
        <dbReference type="Proteomes" id="UP001374535"/>
    </source>
</evidence>
<dbReference type="Proteomes" id="UP001374535">
    <property type="component" value="Chromosome 6"/>
</dbReference>
<dbReference type="Pfam" id="PF26130">
    <property type="entry name" value="PB1-like"/>
    <property type="match status" value="1"/>
</dbReference>
<dbReference type="AlphaFoldDB" id="A0AAQ3NF14"/>
<dbReference type="PANTHER" id="PTHR31973">
    <property type="entry name" value="POLYPROTEIN, PUTATIVE-RELATED"/>
    <property type="match status" value="1"/>
</dbReference>
<proteinExistence type="predicted"/>
<evidence type="ECO:0000259" key="2">
    <source>
        <dbReference type="Pfam" id="PF26130"/>
    </source>
</evidence>
<evidence type="ECO:0000256" key="1">
    <source>
        <dbReference type="SAM" id="MobiDB-lite"/>
    </source>
</evidence>
<sequence length="732" mass="82949">MDDSIECVFHHGGKFINDGTLKYEGETTTLSFDPNIWSYFVDVGVLKSFGYDNFKYLWYCVGGGLVLKNRLEQLIDDIGAMHMANLARLNGEVHLYVVHVASESEVMHLLQYISNDEVEGNGEVQKKGEEHGDGVEVDGDLQEVHEGEEDGDLVEVYGEGDGDLKKVEEGDGVQVHVEGDGDLEEVHEGEEARDGVQVDVEGDGVQVDVEGNVQVDVEGDGVQVDVEGDVVQVDVEADVKELHQVEEEQELNVCEGIMEDEVDVCSWTTSTDEGDVHGNNECLEELVDVSVECDINGVVDGNMEVEVEAQSLYDSDYVSAESDDDDDDDRGLSDEEWNSEELLSATDSDEDVNDSEGYGRFGTFCMPKSMVDFKGYALENVRNIKFVKNDKRRLRLKCFGAKGECPWTIYFGYMEAVKSWQLRTKKDIHTCSREFNLKLLDAKWLSKKLVKTVRENPKMKGVDIREKIQRKWNIGISRCMAYRAKVIASDHIDGNPGSTIKVHVEDIEGERFMDMVFDLLIDDLGGQEVCSSITFVSDQQKGLLPAIQELLPGVDQRFCVRHLYSNFRKKFPELTWRVTTTTHPQNWEREMRNLKHVNEDTFKHLIVIPPRFLNIDGAQFTLTCFLKSTYEQTYASIVYPINSNNMWDLTPYLNVMPPRKKVMPGRPKRKKRLEQWEIIKDSSRMSKGGLCKRCEVCREVGHNRSHCPKATQDPIMMSSQLSSVSQDPESQQ</sequence>
<name>A0AAQ3NF14_VIGMU</name>